<comment type="caution">
    <text evidence="5">The sequence shown here is derived from an EMBL/GenBank/DDBJ whole genome shotgun (WGS) entry which is preliminary data.</text>
</comment>
<dbReference type="AlphaFoldDB" id="A0AAD4L043"/>
<feature type="domain" description="AMP-dependent synthetase/ligase" evidence="4">
    <location>
        <begin position="1"/>
        <end position="182"/>
    </location>
</feature>
<name>A0AAD4L043_9EURO</name>
<reference evidence="5" key="1">
    <citation type="submission" date="2021-12" db="EMBL/GenBank/DDBJ databases">
        <title>Convergent genome expansion in fungi linked to evolution of root-endophyte symbiosis.</title>
        <authorList>
            <consortium name="DOE Joint Genome Institute"/>
            <person name="Ke Y.-H."/>
            <person name="Bonito G."/>
            <person name="Liao H.-L."/>
            <person name="Looney B."/>
            <person name="Rojas-Flechas A."/>
            <person name="Nash J."/>
            <person name="Hameed K."/>
            <person name="Schadt C."/>
            <person name="Martin F."/>
            <person name="Crous P.W."/>
            <person name="Miettinen O."/>
            <person name="Magnuson J.K."/>
            <person name="Labbe J."/>
            <person name="Jacobson D."/>
            <person name="Doktycz M.J."/>
            <person name="Veneault-Fourrey C."/>
            <person name="Kuo A."/>
            <person name="Mondo S."/>
            <person name="Calhoun S."/>
            <person name="Riley R."/>
            <person name="Ohm R."/>
            <person name="LaButti K."/>
            <person name="Andreopoulos B."/>
            <person name="Pangilinan J."/>
            <person name="Nolan M."/>
            <person name="Tritt A."/>
            <person name="Clum A."/>
            <person name="Lipzen A."/>
            <person name="Daum C."/>
            <person name="Barry K."/>
            <person name="Grigoriev I.V."/>
            <person name="Vilgalys R."/>
        </authorList>
    </citation>
    <scope>NUCLEOTIDE SEQUENCE</scope>
    <source>
        <strain evidence="5">PMI_201</strain>
    </source>
</reference>
<dbReference type="EMBL" id="JAJTJA010000002">
    <property type="protein sequence ID" value="KAH8703784.1"/>
    <property type="molecule type" value="Genomic_DNA"/>
</dbReference>
<dbReference type="GO" id="GO:0016874">
    <property type="term" value="F:ligase activity"/>
    <property type="evidence" value="ECO:0007669"/>
    <property type="project" value="UniProtKB-KW"/>
</dbReference>
<dbReference type="Gene3D" id="3.30.300.30">
    <property type="match status" value="1"/>
</dbReference>
<dbReference type="InterPro" id="IPR042099">
    <property type="entry name" value="ANL_N_sf"/>
</dbReference>
<protein>
    <recommendedName>
        <fullName evidence="4">AMP-dependent synthetase/ligase domain-containing protein</fullName>
    </recommendedName>
</protein>
<accession>A0AAD4L043</accession>
<dbReference type="FunFam" id="3.30.300.30:FF:000015">
    <property type="entry name" value="Nonribosomal peptide synthase SidD"/>
    <property type="match status" value="1"/>
</dbReference>
<dbReference type="InterPro" id="IPR000873">
    <property type="entry name" value="AMP-dep_synth/lig_dom"/>
</dbReference>
<dbReference type="Pfam" id="PF00501">
    <property type="entry name" value="AMP-binding"/>
    <property type="match status" value="1"/>
</dbReference>
<evidence type="ECO:0000313" key="5">
    <source>
        <dbReference type="EMBL" id="KAH8703784.1"/>
    </source>
</evidence>
<keyword evidence="1" id="KW-0596">Phosphopantetheine</keyword>
<gene>
    <name evidence="5" type="ORF">BGW36DRAFT_394027</name>
</gene>
<keyword evidence="6" id="KW-1185">Reference proteome</keyword>
<dbReference type="GeneID" id="70248164"/>
<keyword evidence="3" id="KW-0436">Ligase</keyword>
<organism evidence="5 6">
    <name type="scientific">Talaromyces proteolyticus</name>
    <dbReference type="NCBI Taxonomy" id="1131652"/>
    <lineage>
        <taxon>Eukaryota</taxon>
        <taxon>Fungi</taxon>
        <taxon>Dikarya</taxon>
        <taxon>Ascomycota</taxon>
        <taxon>Pezizomycotina</taxon>
        <taxon>Eurotiomycetes</taxon>
        <taxon>Eurotiomycetidae</taxon>
        <taxon>Eurotiales</taxon>
        <taxon>Trichocomaceae</taxon>
        <taxon>Talaromyces</taxon>
        <taxon>Talaromyces sect. Bacilispori</taxon>
    </lineage>
</organism>
<dbReference type="GO" id="GO:0044550">
    <property type="term" value="P:secondary metabolite biosynthetic process"/>
    <property type="evidence" value="ECO:0007669"/>
    <property type="project" value="TreeGrafter"/>
</dbReference>
<dbReference type="PANTHER" id="PTHR45527">
    <property type="entry name" value="NONRIBOSOMAL PEPTIDE SYNTHETASE"/>
    <property type="match status" value="1"/>
</dbReference>
<dbReference type="GO" id="GO:0031177">
    <property type="term" value="F:phosphopantetheine binding"/>
    <property type="evidence" value="ECO:0007669"/>
    <property type="project" value="TreeGrafter"/>
</dbReference>
<dbReference type="PANTHER" id="PTHR45527:SF12">
    <property type="entry name" value="NONRIBOSOMAL PEPTIDE SYNTHETASE IVOA"/>
    <property type="match status" value="1"/>
</dbReference>
<dbReference type="GO" id="GO:0043041">
    <property type="term" value="P:amino acid activation for nonribosomal peptide biosynthetic process"/>
    <property type="evidence" value="ECO:0007669"/>
    <property type="project" value="TreeGrafter"/>
</dbReference>
<evidence type="ECO:0000256" key="2">
    <source>
        <dbReference type="ARBA" id="ARBA00022553"/>
    </source>
</evidence>
<dbReference type="InterPro" id="IPR045851">
    <property type="entry name" value="AMP-bd_C_sf"/>
</dbReference>
<dbReference type="Proteomes" id="UP001201262">
    <property type="component" value="Unassembled WGS sequence"/>
</dbReference>
<evidence type="ECO:0000259" key="4">
    <source>
        <dbReference type="Pfam" id="PF00501"/>
    </source>
</evidence>
<keyword evidence="2" id="KW-0597">Phosphoprotein</keyword>
<evidence type="ECO:0000256" key="3">
    <source>
        <dbReference type="ARBA" id="ARBA00022598"/>
    </source>
</evidence>
<evidence type="ECO:0000313" key="6">
    <source>
        <dbReference type="Proteomes" id="UP001201262"/>
    </source>
</evidence>
<dbReference type="Gene3D" id="3.40.50.12780">
    <property type="entry name" value="N-terminal domain of ligase-like"/>
    <property type="match status" value="1"/>
</dbReference>
<dbReference type="SUPFAM" id="SSF56801">
    <property type="entry name" value="Acetyl-CoA synthetase-like"/>
    <property type="match status" value="1"/>
</dbReference>
<sequence length="365" mass="41098">MPKGVVIEHDQLAAAAKQVGQALGFSERPHILQFASYSFDVCILETLFGLAHGCCICVPTELQSRNDIIGFINATNMSYAVFTPSALSAIPLRQTRSLQSHLIGGEEPPLDLLKFYSKYFGIMIAYGPAECTVPSYVYPRDLGTSICNRMWIRDPQNPEQSASVDTIGELIIEGPTVGRGYLNDHARTAEQFDAKYLGFKPSQMIRRYRTGDMARYDANGSIIFSGTKDEQIKLNGRRIELGEIEYWLQTLLPTGERGKVELVRYNQSQAERLVAFICLNASRSHQEPRAECISQYSKDTCDQRARSIQQYLRELLPEYMIPTPYMPVSRSPLTLSSKLDRHKLRELALNLSPDDPKDNMSVLKS</sequence>
<evidence type="ECO:0000256" key="1">
    <source>
        <dbReference type="ARBA" id="ARBA00022450"/>
    </source>
</evidence>
<dbReference type="GO" id="GO:0005737">
    <property type="term" value="C:cytoplasm"/>
    <property type="evidence" value="ECO:0007669"/>
    <property type="project" value="TreeGrafter"/>
</dbReference>
<dbReference type="RefSeq" id="XP_046076802.1">
    <property type="nucleotide sequence ID" value="XM_046217877.1"/>
</dbReference>
<proteinExistence type="predicted"/>